<comment type="caution">
    <text evidence="15">The sequence shown here is derived from an EMBL/GenBank/DDBJ whole genome shotgun (WGS) entry which is preliminary data.</text>
</comment>
<evidence type="ECO:0000313" key="15">
    <source>
        <dbReference type="EMBL" id="GEB53941.1"/>
    </source>
</evidence>
<evidence type="ECO:0000256" key="5">
    <source>
        <dbReference type="ARBA" id="ARBA00022741"/>
    </source>
</evidence>
<dbReference type="PANTHER" id="PTHR24421">
    <property type="entry name" value="NITRATE/NITRITE SENSOR PROTEIN NARX-RELATED"/>
    <property type="match status" value="1"/>
</dbReference>
<keyword evidence="11" id="KW-0472">Membrane</keyword>
<dbReference type="Gene3D" id="3.30.565.10">
    <property type="entry name" value="Histidine kinase-like ATPase, C-terminal domain"/>
    <property type="match status" value="1"/>
</dbReference>
<feature type="transmembrane region" description="Helical" evidence="11">
    <location>
        <begin position="12"/>
        <end position="34"/>
    </location>
</feature>
<dbReference type="AlphaFoldDB" id="A0A4Y3R8H4"/>
<comment type="catalytic activity">
    <reaction evidence="1">
        <text>ATP + protein L-histidine = ADP + protein N-phospho-L-histidine.</text>
        <dbReference type="EC" id="2.7.13.3"/>
    </reaction>
</comment>
<keyword evidence="6 15" id="KW-0418">Kinase</keyword>
<gene>
    <name evidence="15" type="ORF">SCA03_64920</name>
</gene>
<feature type="region of interest" description="Disordered" evidence="10">
    <location>
        <begin position="351"/>
        <end position="418"/>
    </location>
</feature>
<evidence type="ECO:0000256" key="6">
    <source>
        <dbReference type="ARBA" id="ARBA00022777"/>
    </source>
</evidence>
<dbReference type="InterPro" id="IPR036890">
    <property type="entry name" value="HATPase_C_sf"/>
</dbReference>
<evidence type="ECO:0000256" key="3">
    <source>
        <dbReference type="ARBA" id="ARBA00022553"/>
    </source>
</evidence>
<dbReference type="CDD" id="cd16917">
    <property type="entry name" value="HATPase_UhpB-NarQ-NarX-like"/>
    <property type="match status" value="1"/>
</dbReference>
<evidence type="ECO:0000256" key="4">
    <source>
        <dbReference type="ARBA" id="ARBA00022679"/>
    </source>
</evidence>
<evidence type="ECO:0000256" key="8">
    <source>
        <dbReference type="ARBA" id="ARBA00023012"/>
    </source>
</evidence>
<keyword evidence="7" id="KW-0067">ATP-binding</keyword>
<dbReference type="GO" id="GO:0005524">
    <property type="term" value="F:ATP binding"/>
    <property type="evidence" value="ECO:0007669"/>
    <property type="project" value="UniProtKB-KW"/>
</dbReference>
<feature type="compositionally biased region" description="Pro residues" evidence="10">
    <location>
        <begin position="451"/>
        <end position="460"/>
    </location>
</feature>
<dbReference type="InterPro" id="IPR003594">
    <property type="entry name" value="HATPase_dom"/>
</dbReference>
<keyword evidence="11" id="KW-0812">Transmembrane</keyword>
<dbReference type="GO" id="GO:0016020">
    <property type="term" value="C:membrane"/>
    <property type="evidence" value="ECO:0007669"/>
    <property type="project" value="InterPro"/>
</dbReference>
<keyword evidence="5" id="KW-0547">Nucleotide-binding</keyword>
<keyword evidence="4" id="KW-0808">Transferase</keyword>
<evidence type="ECO:0000259" key="12">
    <source>
        <dbReference type="Pfam" id="PF02518"/>
    </source>
</evidence>
<dbReference type="Pfam" id="PF23539">
    <property type="entry name" value="DUF7134"/>
    <property type="match status" value="1"/>
</dbReference>
<feature type="compositionally biased region" description="Basic and acidic residues" evidence="10">
    <location>
        <begin position="394"/>
        <end position="404"/>
    </location>
</feature>
<protein>
    <recommendedName>
        <fullName evidence="2">histidine kinase</fullName>
        <ecNumber evidence="2">2.7.13.3</ecNumber>
    </recommendedName>
</protein>
<feature type="transmembrane region" description="Helical" evidence="11">
    <location>
        <begin position="72"/>
        <end position="90"/>
    </location>
</feature>
<dbReference type="EC" id="2.7.13.3" evidence="2"/>
<evidence type="ECO:0000259" key="14">
    <source>
        <dbReference type="Pfam" id="PF23539"/>
    </source>
</evidence>
<dbReference type="InterPro" id="IPR050482">
    <property type="entry name" value="Sensor_HK_TwoCompSys"/>
</dbReference>
<evidence type="ECO:0000259" key="13">
    <source>
        <dbReference type="Pfam" id="PF07730"/>
    </source>
</evidence>
<keyword evidence="9" id="KW-0175">Coiled coil</keyword>
<dbReference type="GO" id="GO:0000155">
    <property type="term" value="F:phosphorelay sensor kinase activity"/>
    <property type="evidence" value="ECO:0007669"/>
    <property type="project" value="InterPro"/>
</dbReference>
<feature type="domain" description="DUF7134" evidence="14">
    <location>
        <begin position="8"/>
        <end position="173"/>
    </location>
</feature>
<dbReference type="EMBL" id="BJMM01000072">
    <property type="protein sequence ID" value="GEB53941.1"/>
    <property type="molecule type" value="Genomic_DNA"/>
</dbReference>
<feature type="domain" description="Histidine kinase/HSP90-like ATPase" evidence="12">
    <location>
        <begin position="318"/>
        <end position="451"/>
    </location>
</feature>
<sequence length="460" mass="49315">MNLREFRARLGAHPYLVDLLVAAGTFVCILTGAATEPHGPGGSPQFGQREVNAQTVVLALLACGVLTLRRRFPLPVLVLTSLVSVAALLLDPTSGAPSDRRAPLVFAAAIALYTVTNSTERPTSLRVGGLTVLALTGAGMLFGARPWYAQENLGIFAWTGMAAAVGEAVRNRRAVVAAIRERAERAERTREEEARRRVAEERMRIARELHDVVAHHIALVNVQAGVASHVMDQRPDQAKQALAHVRESSRHALSELQATVGLLRQSGESTAPTEPAPGLAVLDELVASFRRTGLDLTVRAPALERPGGPALPSAVDLTAYRVVQEALTNVQKHVGSGARATVRIDRAPGELEVTVVDDGAGGPQRTGRGEQSEQDAHGEHHERHEHHEHHEHREHHERDQRGEHGQSGGERSGGGHGLVGMRERAAALHGTCETGPLPGGGFRVHVRLPLRTPPPKETSA</sequence>
<evidence type="ECO:0000256" key="2">
    <source>
        <dbReference type="ARBA" id="ARBA00012438"/>
    </source>
</evidence>
<dbReference type="Pfam" id="PF02518">
    <property type="entry name" value="HATPase_c"/>
    <property type="match status" value="1"/>
</dbReference>
<accession>A0A4Y3R8H4</accession>
<feature type="compositionally biased region" description="Basic residues" evidence="10">
    <location>
        <begin position="383"/>
        <end position="393"/>
    </location>
</feature>
<feature type="compositionally biased region" description="Basic and acidic residues" evidence="10">
    <location>
        <begin position="367"/>
        <end position="382"/>
    </location>
</feature>
<evidence type="ECO:0000256" key="11">
    <source>
        <dbReference type="SAM" id="Phobius"/>
    </source>
</evidence>
<dbReference type="InterPro" id="IPR011712">
    <property type="entry name" value="Sig_transdc_His_kin_sub3_dim/P"/>
</dbReference>
<dbReference type="PANTHER" id="PTHR24421:SF10">
    <property type="entry name" value="NITRATE_NITRITE SENSOR PROTEIN NARQ"/>
    <property type="match status" value="1"/>
</dbReference>
<name>A0A4Y3R8H4_STRCI</name>
<keyword evidence="3" id="KW-0597">Phosphoprotein</keyword>
<dbReference type="InterPro" id="IPR055558">
    <property type="entry name" value="DUF7134"/>
</dbReference>
<dbReference type="SUPFAM" id="SSF55874">
    <property type="entry name" value="ATPase domain of HSP90 chaperone/DNA topoisomerase II/histidine kinase"/>
    <property type="match status" value="1"/>
</dbReference>
<evidence type="ECO:0000256" key="1">
    <source>
        <dbReference type="ARBA" id="ARBA00000085"/>
    </source>
</evidence>
<evidence type="ECO:0000256" key="9">
    <source>
        <dbReference type="SAM" id="Coils"/>
    </source>
</evidence>
<feature type="compositionally biased region" description="Gly residues" evidence="10">
    <location>
        <begin position="405"/>
        <end position="418"/>
    </location>
</feature>
<proteinExistence type="predicted"/>
<dbReference type="Pfam" id="PF07730">
    <property type="entry name" value="HisKA_3"/>
    <property type="match status" value="1"/>
</dbReference>
<keyword evidence="11" id="KW-1133">Transmembrane helix</keyword>
<dbReference type="Proteomes" id="UP000319210">
    <property type="component" value="Unassembled WGS sequence"/>
</dbReference>
<evidence type="ECO:0000256" key="7">
    <source>
        <dbReference type="ARBA" id="ARBA00022840"/>
    </source>
</evidence>
<evidence type="ECO:0000313" key="16">
    <source>
        <dbReference type="Proteomes" id="UP000319210"/>
    </source>
</evidence>
<dbReference type="GO" id="GO:0046983">
    <property type="term" value="F:protein dimerization activity"/>
    <property type="evidence" value="ECO:0007669"/>
    <property type="project" value="InterPro"/>
</dbReference>
<keyword evidence="16" id="KW-1185">Reference proteome</keyword>
<evidence type="ECO:0000256" key="10">
    <source>
        <dbReference type="SAM" id="MobiDB-lite"/>
    </source>
</evidence>
<feature type="coiled-coil region" evidence="9">
    <location>
        <begin position="176"/>
        <end position="203"/>
    </location>
</feature>
<feature type="region of interest" description="Disordered" evidence="10">
    <location>
        <begin position="430"/>
        <end position="460"/>
    </location>
</feature>
<dbReference type="Gene3D" id="1.20.5.1930">
    <property type="match status" value="1"/>
</dbReference>
<reference evidence="15 16" key="1">
    <citation type="submission" date="2019-06" db="EMBL/GenBank/DDBJ databases">
        <title>Whole genome shotgun sequence of Streptomyces cacaoi subsp. cacaoi NBRC 12748.</title>
        <authorList>
            <person name="Hosoyama A."/>
            <person name="Uohara A."/>
            <person name="Ohji S."/>
            <person name="Ichikawa N."/>
        </authorList>
    </citation>
    <scope>NUCLEOTIDE SEQUENCE [LARGE SCALE GENOMIC DNA]</scope>
    <source>
        <strain evidence="15 16">NBRC 12748</strain>
    </source>
</reference>
<organism evidence="15 16">
    <name type="scientific">Streptomyces cacaoi</name>
    <dbReference type="NCBI Taxonomy" id="1898"/>
    <lineage>
        <taxon>Bacteria</taxon>
        <taxon>Bacillati</taxon>
        <taxon>Actinomycetota</taxon>
        <taxon>Actinomycetes</taxon>
        <taxon>Kitasatosporales</taxon>
        <taxon>Streptomycetaceae</taxon>
        <taxon>Streptomyces</taxon>
    </lineage>
</organism>
<feature type="domain" description="Signal transduction histidine kinase subgroup 3 dimerisation and phosphoacceptor" evidence="13">
    <location>
        <begin position="201"/>
        <end position="266"/>
    </location>
</feature>
<keyword evidence="8" id="KW-0902">Two-component regulatory system</keyword>